<dbReference type="PANTHER" id="PTHR30349:SF91">
    <property type="entry name" value="INTA PROTEIN"/>
    <property type="match status" value="1"/>
</dbReference>
<dbReference type="GO" id="GO:0003677">
    <property type="term" value="F:DNA binding"/>
    <property type="evidence" value="ECO:0007669"/>
    <property type="project" value="InterPro"/>
</dbReference>
<dbReference type="InterPro" id="IPR002104">
    <property type="entry name" value="Integrase_catalytic"/>
</dbReference>
<dbReference type="Proteomes" id="UP000193710">
    <property type="component" value="Unassembled WGS sequence"/>
</dbReference>
<reference evidence="3" key="1">
    <citation type="journal article" date="2014" name="Genome Announc.">
        <title>Draft Genome Sequence of Mycobacterium triplex DSM 44626.</title>
        <authorList>
            <person name="Sassi M."/>
            <person name="Croce O."/>
            <person name="Robert C."/>
            <person name="Raoult D."/>
            <person name="Drancourt M."/>
        </authorList>
    </citation>
    <scope>NUCLEOTIDE SEQUENCE [LARGE SCALE GENOMIC DNA]</scope>
    <source>
        <strain evidence="3">DSM 44626</strain>
    </source>
</reference>
<keyword evidence="1" id="KW-0233">DNA recombination</keyword>
<evidence type="ECO:0000313" key="5">
    <source>
        <dbReference type="Proteomes" id="UP000193710"/>
    </source>
</evidence>
<dbReference type="GO" id="GO:0006310">
    <property type="term" value="P:DNA recombination"/>
    <property type="evidence" value="ECO:0007669"/>
    <property type="project" value="UniProtKB-KW"/>
</dbReference>
<dbReference type="AlphaFoldDB" id="A0A024JYX4"/>
<gene>
    <name evidence="4" type="ORF">AWC29_28425</name>
    <name evidence="3" type="ORF">BN973_02921</name>
</gene>
<dbReference type="InterPro" id="IPR013762">
    <property type="entry name" value="Integrase-like_cat_sf"/>
</dbReference>
<evidence type="ECO:0000313" key="4">
    <source>
        <dbReference type="EMBL" id="ORW99243.1"/>
    </source>
</evidence>
<dbReference type="InterPro" id="IPR050090">
    <property type="entry name" value="Tyrosine_recombinase_XerCD"/>
</dbReference>
<dbReference type="STRING" id="47839.BN973_02921"/>
<evidence type="ECO:0000313" key="3">
    <source>
        <dbReference type="EMBL" id="CDO88552.1"/>
    </source>
</evidence>
<dbReference type="Pfam" id="PF00589">
    <property type="entry name" value="Phage_integrase"/>
    <property type="match status" value="1"/>
</dbReference>
<dbReference type="OrthoDB" id="4326943at2"/>
<dbReference type="Gene3D" id="1.10.443.10">
    <property type="entry name" value="Intergrase catalytic core"/>
    <property type="match status" value="1"/>
</dbReference>
<dbReference type="CDD" id="cd01189">
    <property type="entry name" value="INT_ICEBs1_C_like"/>
    <property type="match status" value="1"/>
</dbReference>
<dbReference type="SUPFAM" id="SSF56349">
    <property type="entry name" value="DNA breaking-rejoining enzymes"/>
    <property type="match status" value="1"/>
</dbReference>
<proteinExistence type="predicted"/>
<accession>A0A024JYX4</accession>
<feature type="domain" description="Tyr recombinase" evidence="2">
    <location>
        <begin position="1"/>
        <end position="199"/>
    </location>
</feature>
<reference evidence="4 5" key="3">
    <citation type="submission" date="2016-01" db="EMBL/GenBank/DDBJ databases">
        <title>The new phylogeny of the genus Mycobacterium.</title>
        <authorList>
            <person name="Tarcisio F."/>
            <person name="Conor M."/>
            <person name="Antonella G."/>
            <person name="Elisabetta G."/>
            <person name="Giulia F.S."/>
            <person name="Sara T."/>
            <person name="Anna F."/>
            <person name="Clotilde B."/>
            <person name="Roberto B."/>
            <person name="Veronica D.S."/>
            <person name="Fabio R."/>
            <person name="Monica P."/>
            <person name="Olivier J."/>
            <person name="Enrico T."/>
            <person name="Nicola S."/>
        </authorList>
    </citation>
    <scope>NUCLEOTIDE SEQUENCE [LARGE SCALE GENOMIC DNA]</scope>
    <source>
        <strain evidence="4 5">DSM 44626</strain>
    </source>
</reference>
<dbReference type="EMBL" id="HG964446">
    <property type="protein sequence ID" value="CDO88552.1"/>
    <property type="molecule type" value="Genomic_DNA"/>
</dbReference>
<organism evidence="3">
    <name type="scientific">Mycobacterium triplex</name>
    <dbReference type="NCBI Taxonomy" id="47839"/>
    <lineage>
        <taxon>Bacteria</taxon>
        <taxon>Bacillati</taxon>
        <taxon>Actinomycetota</taxon>
        <taxon>Actinomycetes</taxon>
        <taxon>Mycobacteriales</taxon>
        <taxon>Mycobacteriaceae</taxon>
        <taxon>Mycobacterium</taxon>
        <taxon>Mycobacterium simiae complex</taxon>
    </lineage>
</organism>
<evidence type="ECO:0000259" key="2">
    <source>
        <dbReference type="PROSITE" id="PS51898"/>
    </source>
</evidence>
<protein>
    <submittedName>
        <fullName evidence="3">Phage integrase family protein</fullName>
    </submittedName>
</protein>
<dbReference type="HOGENOM" id="CLU_027562_17_2_11"/>
<dbReference type="PANTHER" id="PTHR30349">
    <property type="entry name" value="PHAGE INTEGRASE-RELATED"/>
    <property type="match status" value="1"/>
</dbReference>
<dbReference type="eggNOG" id="COG0582">
    <property type="taxonomic scope" value="Bacteria"/>
</dbReference>
<dbReference type="GO" id="GO:0015074">
    <property type="term" value="P:DNA integration"/>
    <property type="evidence" value="ECO:0007669"/>
    <property type="project" value="InterPro"/>
</dbReference>
<dbReference type="RefSeq" id="WP_051641254.1">
    <property type="nucleotide sequence ID" value="NZ_HG964446.1"/>
</dbReference>
<evidence type="ECO:0000256" key="1">
    <source>
        <dbReference type="ARBA" id="ARBA00023172"/>
    </source>
</evidence>
<dbReference type="EMBL" id="LQPY01000041">
    <property type="protein sequence ID" value="ORW99243.1"/>
    <property type="molecule type" value="Genomic_DNA"/>
</dbReference>
<dbReference type="InterPro" id="IPR011010">
    <property type="entry name" value="DNA_brk_join_enz"/>
</dbReference>
<name>A0A024JYX4_9MYCO</name>
<sequence length="207" mass="21604">MTGGTEPRAGTVAAVLKAAEGLRYYRVLVLIAATGLRRGEALGLHWQHVNLKDGSLKVAATLGRVGKELVVTEPKTERSRRTVPLSAPVVALLKAQRATQAAERLHAGDQWTDSGLVFTTEFGGPVDPRNLLRAIEIAAAKAGVEGAGVHTLRHSAAVAWLESGVHIKAVADLLGHSSISITGDIYGHTSDDTARTAIDGLSGALGL</sequence>
<reference evidence="3" key="2">
    <citation type="submission" date="2014-04" db="EMBL/GenBank/DDBJ databases">
        <authorList>
            <person name="Urmite Genomes U."/>
        </authorList>
    </citation>
    <scope>NUCLEOTIDE SEQUENCE</scope>
    <source>
        <strain evidence="3">DSM 44626</strain>
    </source>
</reference>
<dbReference type="PROSITE" id="PS51898">
    <property type="entry name" value="TYR_RECOMBINASE"/>
    <property type="match status" value="1"/>
</dbReference>
<keyword evidence="5" id="KW-1185">Reference proteome</keyword>
<dbReference type="Proteomes" id="UP000028880">
    <property type="component" value="Unassembled WGS sequence"/>
</dbReference>